<gene>
    <name evidence="1" type="ORF">S01H4_60199</name>
</gene>
<name>X1D183_9ZZZZ</name>
<dbReference type="EMBL" id="BART01035446">
    <property type="protein sequence ID" value="GAH14576.1"/>
    <property type="molecule type" value="Genomic_DNA"/>
</dbReference>
<proteinExistence type="predicted"/>
<organism evidence="1">
    <name type="scientific">marine sediment metagenome</name>
    <dbReference type="NCBI Taxonomy" id="412755"/>
    <lineage>
        <taxon>unclassified sequences</taxon>
        <taxon>metagenomes</taxon>
        <taxon>ecological metagenomes</taxon>
    </lineage>
</organism>
<feature type="non-terminal residue" evidence="1">
    <location>
        <position position="80"/>
    </location>
</feature>
<reference evidence="1" key="1">
    <citation type="journal article" date="2014" name="Front. Microbiol.">
        <title>High frequency of phylogenetically diverse reductive dehalogenase-homologous genes in deep subseafloor sedimentary metagenomes.</title>
        <authorList>
            <person name="Kawai M."/>
            <person name="Futagami T."/>
            <person name="Toyoda A."/>
            <person name="Takaki Y."/>
            <person name="Nishi S."/>
            <person name="Hori S."/>
            <person name="Arai W."/>
            <person name="Tsubouchi T."/>
            <person name="Morono Y."/>
            <person name="Uchiyama I."/>
            <person name="Ito T."/>
            <person name="Fujiyama A."/>
            <person name="Inagaki F."/>
            <person name="Takami H."/>
        </authorList>
    </citation>
    <scope>NUCLEOTIDE SEQUENCE</scope>
    <source>
        <strain evidence="1">Expedition CK06-06</strain>
    </source>
</reference>
<comment type="caution">
    <text evidence="1">The sequence shown here is derived from an EMBL/GenBank/DDBJ whole genome shotgun (WGS) entry which is preliminary data.</text>
</comment>
<protein>
    <submittedName>
        <fullName evidence="1">Uncharacterized protein</fullName>
    </submittedName>
</protein>
<sequence length="80" mass="9300">MQKVFLGQPFELTESKRKSPTYVIPLHSRKGSGVGFVIIDRYAMNMRVTMRKAYSRSRHHYDFPAKEIGIWLAPSLRKMG</sequence>
<dbReference type="AlphaFoldDB" id="X1D183"/>
<evidence type="ECO:0000313" key="1">
    <source>
        <dbReference type="EMBL" id="GAH14576.1"/>
    </source>
</evidence>
<accession>X1D183</accession>